<evidence type="ECO:0000259" key="1">
    <source>
        <dbReference type="Pfam" id="PF01593"/>
    </source>
</evidence>
<dbReference type="Gene3D" id="3.30.70.1990">
    <property type="match status" value="1"/>
</dbReference>
<feature type="domain" description="Amine oxidase" evidence="1">
    <location>
        <begin position="10"/>
        <end position="273"/>
    </location>
</feature>
<sequence>MRIAVIGSGISGLAAGWYLSKKHEVSLFEKETRLGGHTNTVMVESSSGPVPIDTGFIVHNDRTYPNLCRLLDELGVRTQPSDMSFGVCCRRTGFEYSSRGLNGFFAQRSNLFSPRHYRLFREILRFNRTAPKLLNEPGAGEATIGELLDEGRYDESFCQHYLYPMAAAVWSMSLDAIRSFPALTLLRFFDNHGMLGIDTHPQWKVIRGGSNTYIPLLAAPFRDRIHSGVTIESIGRSHTGVTLKFRDRPAMDFDEVVFACHGDEVLPLLEAPTDTEREVLGNFRTSRNVAVLHTDSSLLPARPQARASWNYNLGLQAKDLVTLTYHMNRLQSLRTPEEYCVTLNGEEAIDASKVLRRIVYTHPLYTREAVRAQDRWSEISGRNHTHFCGAYWFYGFHEDGLKSAMRVARTLSVEC</sequence>
<name>A0A7S7NSI3_PALFE</name>
<proteinExistence type="predicted"/>
<dbReference type="FunFam" id="1.10.405.20:FF:000001">
    <property type="entry name" value="Amine oxidase"/>
    <property type="match status" value="1"/>
</dbReference>
<dbReference type="KEGG" id="pfer:IRI77_02765"/>
<keyword evidence="3" id="KW-1185">Reference proteome</keyword>
<dbReference type="PANTHER" id="PTHR42923:SF17">
    <property type="entry name" value="AMINE OXIDASE DOMAIN-CONTAINING PROTEIN"/>
    <property type="match status" value="1"/>
</dbReference>
<evidence type="ECO:0000313" key="3">
    <source>
        <dbReference type="Proteomes" id="UP000593892"/>
    </source>
</evidence>
<dbReference type="Proteomes" id="UP000593892">
    <property type="component" value="Chromosome"/>
</dbReference>
<protein>
    <submittedName>
        <fullName evidence="2">FAD-dependent oxidoreductase</fullName>
    </submittedName>
</protein>
<dbReference type="GO" id="GO:0016491">
    <property type="term" value="F:oxidoreductase activity"/>
    <property type="evidence" value="ECO:0007669"/>
    <property type="project" value="InterPro"/>
</dbReference>
<evidence type="ECO:0000313" key="2">
    <source>
        <dbReference type="EMBL" id="QOY88901.1"/>
    </source>
</evidence>
<gene>
    <name evidence="2" type="ORF">IRI77_02765</name>
</gene>
<reference evidence="2 3" key="1">
    <citation type="submission" date="2020-10" db="EMBL/GenBank/DDBJ databases">
        <title>Complete genome sequence of Paludibaculum fermentans P105T, a facultatively anaerobic acidobacterium capable of dissimilatory Fe(III) reduction.</title>
        <authorList>
            <person name="Dedysh S.N."/>
            <person name="Beletsky A.V."/>
            <person name="Kulichevskaya I.S."/>
            <person name="Mardanov A.V."/>
            <person name="Ravin N.V."/>
        </authorList>
    </citation>
    <scope>NUCLEOTIDE SEQUENCE [LARGE SCALE GENOMIC DNA]</scope>
    <source>
        <strain evidence="2 3">P105</strain>
    </source>
</reference>
<dbReference type="AlphaFoldDB" id="A0A7S7NSI3"/>
<dbReference type="InterPro" id="IPR002937">
    <property type="entry name" value="Amino_oxidase"/>
</dbReference>
<dbReference type="InterPro" id="IPR036188">
    <property type="entry name" value="FAD/NAD-bd_sf"/>
</dbReference>
<dbReference type="Pfam" id="PF01593">
    <property type="entry name" value="Amino_oxidase"/>
    <property type="match status" value="1"/>
</dbReference>
<dbReference type="Gene3D" id="1.10.405.20">
    <property type="match status" value="1"/>
</dbReference>
<dbReference type="InterPro" id="IPR050464">
    <property type="entry name" value="Zeta_carotene_desat/Oxidored"/>
</dbReference>
<accession>A0A7S7NSI3</accession>
<dbReference type="Gene3D" id="3.50.50.60">
    <property type="entry name" value="FAD/NAD(P)-binding domain"/>
    <property type="match status" value="1"/>
</dbReference>
<dbReference type="PANTHER" id="PTHR42923">
    <property type="entry name" value="PROTOPORPHYRINOGEN OXIDASE"/>
    <property type="match status" value="1"/>
</dbReference>
<dbReference type="SUPFAM" id="SSF51905">
    <property type="entry name" value="FAD/NAD(P)-binding domain"/>
    <property type="match status" value="1"/>
</dbReference>
<dbReference type="RefSeq" id="WP_194450564.1">
    <property type="nucleotide sequence ID" value="NZ_CP063849.1"/>
</dbReference>
<dbReference type="EMBL" id="CP063849">
    <property type="protein sequence ID" value="QOY88901.1"/>
    <property type="molecule type" value="Genomic_DNA"/>
</dbReference>
<organism evidence="2 3">
    <name type="scientific">Paludibaculum fermentans</name>
    <dbReference type="NCBI Taxonomy" id="1473598"/>
    <lineage>
        <taxon>Bacteria</taxon>
        <taxon>Pseudomonadati</taxon>
        <taxon>Acidobacteriota</taxon>
        <taxon>Terriglobia</taxon>
        <taxon>Bryobacterales</taxon>
        <taxon>Bryobacteraceae</taxon>
        <taxon>Paludibaculum</taxon>
    </lineage>
</organism>